<dbReference type="AlphaFoldDB" id="A0A1J5PRY9"/>
<dbReference type="EMBL" id="MLJW01002575">
    <property type="protein sequence ID" value="OIQ74249.1"/>
    <property type="molecule type" value="Genomic_DNA"/>
</dbReference>
<evidence type="ECO:0000313" key="1">
    <source>
        <dbReference type="EMBL" id="OIQ74249.1"/>
    </source>
</evidence>
<dbReference type="PROSITE" id="PS51257">
    <property type="entry name" value="PROKAR_LIPOPROTEIN"/>
    <property type="match status" value="1"/>
</dbReference>
<proteinExistence type="predicted"/>
<comment type="caution">
    <text evidence="1">The sequence shown here is derived from an EMBL/GenBank/DDBJ whole genome shotgun (WGS) entry which is preliminary data.</text>
</comment>
<organism evidence="1">
    <name type="scientific">mine drainage metagenome</name>
    <dbReference type="NCBI Taxonomy" id="410659"/>
    <lineage>
        <taxon>unclassified sequences</taxon>
        <taxon>metagenomes</taxon>
        <taxon>ecological metagenomes</taxon>
    </lineage>
</organism>
<sequence length="97" mass="10286">MRNLAILAAMTLAGCSGFSGGTGARNDFKGQPLSAVQATLGTPEQQETFGAQKVYTWFKGQSLNPCKIRVVTTGDVVDTYETTGSANICSPYDYRPG</sequence>
<name>A0A1J5PRY9_9ZZZZ</name>
<reference evidence="1" key="1">
    <citation type="submission" date="2016-10" db="EMBL/GenBank/DDBJ databases">
        <title>Sequence of Gallionella enrichment culture.</title>
        <authorList>
            <person name="Poehlein A."/>
            <person name="Muehling M."/>
            <person name="Daniel R."/>
        </authorList>
    </citation>
    <scope>NUCLEOTIDE SEQUENCE</scope>
</reference>
<gene>
    <name evidence="1" type="ORF">GALL_441030</name>
</gene>
<accession>A0A1J5PRY9</accession>
<protein>
    <recommendedName>
        <fullName evidence="2">Lipoprotein</fullName>
    </recommendedName>
</protein>
<evidence type="ECO:0008006" key="2">
    <source>
        <dbReference type="Google" id="ProtNLM"/>
    </source>
</evidence>